<dbReference type="InterPro" id="IPR018060">
    <property type="entry name" value="HTH_AraC"/>
</dbReference>
<evidence type="ECO:0000313" key="5">
    <source>
        <dbReference type="EMBL" id="RBP39138.1"/>
    </source>
</evidence>
<evidence type="ECO:0000313" key="6">
    <source>
        <dbReference type="Proteomes" id="UP000253426"/>
    </source>
</evidence>
<comment type="caution">
    <text evidence="5">The sequence shown here is derived from an EMBL/GenBank/DDBJ whole genome shotgun (WGS) entry which is preliminary data.</text>
</comment>
<evidence type="ECO:0000259" key="4">
    <source>
        <dbReference type="PROSITE" id="PS01124"/>
    </source>
</evidence>
<dbReference type="SUPFAM" id="SSF51182">
    <property type="entry name" value="RmlC-like cupins"/>
    <property type="match status" value="1"/>
</dbReference>
<proteinExistence type="predicted"/>
<dbReference type="RefSeq" id="WP_113960901.1">
    <property type="nucleotide sequence ID" value="NZ_QNRR01000010.1"/>
</dbReference>
<dbReference type="PRINTS" id="PR00032">
    <property type="entry name" value="HTHARAC"/>
</dbReference>
<dbReference type="AlphaFoldDB" id="A0A366HBL1"/>
<keyword evidence="3" id="KW-0804">Transcription</keyword>
<dbReference type="Pfam" id="PF12833">
    <property type="entry name" value="HTH_18"/>
    <property type="match status" value="1"/>
</dbReference>
<dbReference type="InterPro" id="IPR011051">
    <property type="entry name" value="RmlC_Cupin_sf"/>
</dbReference>
<dbReference type="PANTHER" id="PTHR43280:SF27">
    <property type="entry name" value="TRANSCRIPTIONAL REGULATOR MTLR"/>
    <property type="match status" value="1"/>
</dbReference>
<dbReference type="OrthoDB" id="184505at2"/>
<keyword evidence="2 5" id="KW-0238">DNA-binding</keyword>
<dbReference type="EMBL" id="QNRR01000010">
    <property type="protein sequence ID" value="RBP39138.1"/>
    <property type="molecule type" value="Genomic_DNA"/>
</dbReference>
<keyword evidence="6" id="KW-1185">Reference proteome</keyword>
<dbReference type="Proteomes" id="UP000253426">
    <property type="component" value="Unassembled WGS sequence"/>
</dbReference>
<name>A0A366HBL1_9BACT</name>
<dbReference type="SMART" id="SM00342">
    <property type="entry name" value="HTH_ARAC"/>
    <property type="match status" value="1"/>
</dbReference>
<dbReference type="InterPro" id="IPR018062">
    <property type="entry name" value="HTH_AraC-typ_CS"/>
</dbReference>
<dbReference type="GO" id="GO:0003700">
    <property type="term" value="F:DNA-binding transcription factor activity"/>
    <property type="evidence" value="ECO:0007669"/>
    <property type="project" value="InterPro"/>
</dbReference>
<dbReference type="PANTHER" id="PTHR43280">
    <property type="entry name" value="ARAC-FAMILY TRANSCRIPTIONAL REGULATOR"/>
    <property type="match status" value="1"/>
</dbReference>
<dbReference type="PROSITE" id="PS01124">
    <property type="entry name" value="HTH_ARAC_FAMILY_2"/>
    <property type="match status" value="1"/>
</dbReference>
<dbReference type="InterPro" id="IPR014710">
    <property type="entry name" value="RmlC-like_jellyroll"/>
</dbReference>
<evidence type="ECO:0000256" key="2">
    <source>
        <dbReference type="ARBA" id="ARBA00023125"/>
    </source>
</evidence>
<dbReference type="PROSITE" id="PS00041">
    <property type="entry name" value="HTH_ARAC_FAMILY_1"/>
    <property type="match status" value="1"/>
</dbReference>
<dbReference type="Gene3D" id="2.60.120.10">
    <property type="entry name" value="Jelly Rolls"/>
    <property type="match status" value="1"/>
</dbReference>
<dbReference type="SUPFAM" id="SSF46689">
    <property type="entry name" value="Homeodomain-like"/>
    <property type="match status" value="2"/>
</dbReference>
<keyword evidence="1" id="KW-0805">Transcription regulation</keyword>
<organism evidence="5 6">
    <name type="scientific">Roseimicrobium gellanilyticum</name>
    <dbReference type="NCBI Taxonomy" id="748857"/>
    <lineage>
        <taxon>Bacteria</taxon>
        <taxon>Pseudomonadati</taxon>
        <taxon>Verrucomicrobiota</taxon>
        <taxon>Verrucomicrobiia</taxon>
        <taxon>Verrucomicrobiales</taxon>
        <taxon>Verrucomicrobiaceae</taxon>
        <taxon>Roseimicrobium</taxon>
    </lineage>
</organism>
<feature type="domain" description="HTH araC/xylS-type" evidence="4">
    <location>
        <begin position="192"/>
        <end position="290"/>
    </location>
</feature>
<dbReference type="InterPro" id="IPR020449">
    <property type="entry name" value="Tscrpt_reg_AraC-type_HTH"/>
</dbReference>
<reference evidence="5 6" key="1">
    <citation type="submission" date="2018-06" db="EMBL/GenBank/DDBJ databases">
        <title>Genomic Encyclopedia of Type Strains, Phase IV (KMG-IV): sequencing the most valuable type-strain genomes for metagenomic binning, comparative biology and taxonomic classification.</title>
        <authorList>
            <person name="Goeker M."/>
        </authorList>
    </citation>
    <scope>NUCLEOTIDE SEQUENCE [LARGE SCALE GENOMIC DNA]</scope>
    <source>
        <strain evidence="5 6">DSM 25532</strain>
    </source>
</reference>
<dbReference type="GO" id="GO:0043565">
    <property type="term" value="F:sequence-specific DNA binding"/>
    <property type="evidence" value="ECO:0007669"/>
    <property type="project" value="InterPro"/>
</dbReference>
<accession>A0A366HBL1</accession>
<evidence type="ECO:0000256" key="1">
    <source>
        <dbReference type="ARBA" id="ARBA00023015"/>
    </source>
</evidence>
<sequence length="297" mass="33506">MRHTTKARPVLENTPQREWESFHCEVVQGSGYGAQWHFHPEHQLTLVLKSRGHRVVGDSISPLTSGDLVLVGGNVPHVWHQDDMEKPMATDAVHAIVTRFRDDFLGEDFMRKPEMEPVRALLKRANRGLQIGGSTRNRVAQRMQNMAKISGLPKVIELLQILQDLSQSKDLKPLASAGFRPELHETDQGRMGRVFGYIHEHLTEPISREAVAARASLSAGAFSRFFKTRTGKTLPQYVNELRVGRACSRLAETDDKVADIALDCGFENLANFNRQFQRLMGASPRAYRQQFRRSALG</sequence>
<gene>
    <name evidence="5" type="ORF">DES53_110162</name>
</gene>
<evidence type="ECO:0000256" key="3">
    <source>
        <dbReference type="ARBA" id="ARBA00023163"/>
    </source>
</evidence>
<dbReference type="InterPro" id="IPR009057">
    <property type="entry name" value="Homeodomain-like_sf"/>
</dbReference>
<dbReference type="Gene3D" id="1.10.10.60">
    <property type="entry name" value="Homeodomain-like"/>
    <property type="match status" value="2"/>
</dbReference>
<protein>
    <submittedName>
        <fullName evidence="5">AraC-like DNA-binding protein</fullName>
    </submittedName>
</protein>